<dbReference type="InterPro" id="IPR036390">
    <property type="entry name" value="WH_DNA-bd_sf"/>
</dbReference>
<proteinExistence type="inferred from homology"/>
<dbReference type="EMBL" id="BSOW01000001">
    <property type="protein sequence ID" value="GLR83698.1"/>
    <property type="molecule type" value="Genomic_DNA"/>
</dbReference>
<keyword evidence="8" id="KW-1185">Reference proteome</keyword>
<organism evidence="7 8">
    <name type="scientific">Bradyrhizobium iriomotense</name>
    <dbReference type="NCBI Taxonomy" id="441950"/>
    <lineage>
        <taxon>Bacteria</taxon>
        <taxon>Pseudomonadati</taxon>
        <taxon>Pseudomonadota</taxon>
        <taxon>Alphaproteobacteria</taxon>
        <taxon>Hyphomicrobiales</taxon>
        <taxon>Nitrobacteraceae</taxon>
        <taxon>Bradyrhizobium</taxon>
    </lineage>
</organism>
<dbReference type="InterPro" id="IPR036388">
    <property type="entry name" value="WH-like_DNA-bd_sf"/>
</dbReference>
<feature type="domain" description="HTH lysR-type" evidence="6">
    <location>
        <begin position="1"/>
        <end position="60"/>
    </location>
</feature>
<dbReference type="PANTHER" id="PTHR30419">
    <property type="entry name" value="HTH-TYPE TRANSCRIPTIONAL REGULATOR YBHD"/>
    <property type="match status" value="1"/>
</dbReference>
<dbReference type="SUPFAM" id="SSF46785">
    <property type="entry name" value="Winged helix' DNA-binding domain"/>
    <property type="match status" value="1"/>
</dbReference>
<dbReference type="SUPFAM" id="SSF53850">
    <property type="entry name" value="Periplasmic binding protein-like II"/>
    <property type="match status" value="1"/>
</dbReference>
<evidence type="ECO:0000259" key="6">
    <source>
        <dbReference type="PROSITE" id="PS50931"/>
    </source>
</evidence>
<dbReference type="InterPro" id="IPR050950">
    <property type="entry name" value="HTH-type_LysR_regulators"/>
</dbReference>
<evidence type="ECO:0000256" key="5">
    <source>
        <dbReference type="ARBA" id="ARBA00023163"/>
    </source>
</evidence>
<evidence type="ECO:0000256" key="2">
    <source>
        <dbReference type="ARBA" id="ARBA00009437"/>
    </source>
</evidence>
<dbReference type="PRINTS" id="PR00039">
    <property type="entry name" value="HTHLYSR"/>
</dbReference>
<gene>
    <name evidence="7" type="ORF">GCM10007857_04080</name>
</gene>
<keyword evidence="5" id="KW-0804">Transcription</keyword>
<dbReference type="Proteomes" id="UP001156905">
    <property type="component" value="Unassembled WGS sequence"/>
</dbReference>
<dbReference type="Gene3D" id="1.10.10.10">
    <property type="entry name" value="Winged helix-like DNA-binding domain superfamily/Winged helix DNA-binding domain"/>
    <property type="match status" value="1"/>
</dbReference>
<keyword evidence="4" id="KW-0238">DNA-binding</keyword>
<reference evidence="8" key="1">
    <citation type="journal article" date="2019" name="Int. J. Syst. Evol. Microbiol.">
        <title>The Global Catalogue of Microorganisms (GCM) 10K type strain sequencing project: providing services to taxonomists for standard genome sequencing and annotation.</title>
        <authorList>
            <consortium name="The Broad Institute Genomics Platform"/>
            <consortium name="The Broad Institute Genome Sequencing Center for Infectious Disease"/>
            <person name="Wu L."/>
            <person name="Ma J."/>
        </authorList>
    </citation>
    <scope>NUCLEOTIDE SEQUENCE [LARGE SCALE GENOMIC DNA]</scope>
    <source>
        <strain evidence="8">NBRC 102520</strain>
    </source>
</reference>
<dbReference type="PANTHER" id="PTHR30419:SF2">
    <property type="entry name" value="LYSR FAMILY TRANSCRIPTIONAL REGULATOR"/>
    <property type="match status" value="1"/>
</dbReference>
<evidence type="ECO:0000256" key="1">
    <source>
        <dbReference type="ARBA" id="ARBA00003502"/>
    </source>
</evidence>
<evidence type="ECO:0000313" key="7">
    <source>
        <dbReference type="EMBL" id="GLR83698.1"/>
    </source>
</evidence>
<dbReference type="Gene3D" id="3.40.190.290">
    <property type="match status" value="1"/>
</dbReference>
<evidence type="ECO:0000256" key="4">
    <source>
        <dbReference type="ARBA" id="ARBA00023125"/>
    </source>
</evidence>
<dbReference type="Pfam" id="PF03466">
    <property type="entry name" value="LysR_substrate"/>
    <property type="match status" value="1"/>
</dbReference>
<dbReference type="PROSITE" id="PS50931">
    <property type="entry name" value="HTH_LYSR"/>
    <property type="match status" value="1"/>
</dbReference>
<keyword evidence="3" id="KW-0805">Transcription regulation</keyword>
<sequence>MRFHAPALYYFHAVRRTGSIRAAARTLNVASSAVSRQILKLEEEIGAPLFERTARGLTLTTVGEMLARHVMTVLQDHDRFRSDVQSLSGTWRGSVSIACIESLAESLLPGLIASHRGRARRVTFTTQVMGSADVLDALSRGEADIGIAMALRHPQDLRQVALKRFRLGAIVATDHALARRRTVTLAQCLAFPIIHALPELSIYHLLQPLIAQLAETPEPAVQANSIDLMRELAARGVGVAIQTQIGIGRLAKSGQLKFLPLDNAGSPVWSDLGVYVRAERVLPAHTESFLQELVRELGDRERQENADHGKVRA</sequence>
<comment type="function">
    <text evidence="1">NodD regulates the expression of the nodABCFE genes which encode other nodulation proteins. NodD is also a negative regulator of its own expression. Binds flavonoids as inducers.</text>
</comment>
<dbReference type="RefSeq" id="WP_284260445.1">
    <property type="nucleotide sequence ID" value="NZ_BSOW01000001.1"/>
</dbReference>
<dbReference type="Pfam" id="PF00126">
    <property type="entry name" value="HTH_1"/>
    <property type="match status" value="1"/>
</dbReference>
<comment type="caution">
    <text evidence="7">The sequence shown here is derived from an EMBL/GenBank/DDBJ whole genome shotgun (WGS) entry which is preliminary data.</text>
</comment>
<accession>A0ABQ6AN67</accession>
<evidence type="ECO:0000313" key="8">
    <source>
        <dbReference type="Proteomes" id="UP001156905"/>
    </source>
</evidence>
<dbReference type="InterPro" id="IPR000847">
    <property type="entry name" value="LysR_HTH_N"/>
</dbReference>
<dbReference type="InterPro" id="IPR005119">
    <property type="entry name" value="LysR_subst-bd"/>
</dbReference>
<protein>
    <submittedName>
        <fullName evidence="7">Transcriptional regulator</fullName>
    </submittedName>
</protein>
<comment type="similarity">
    <text evidence="2">Belongs to the LysR transcriptional regulatory family.</text>
</comment>
<name>A0ABQ6AN67_9BRAD</name>
<evidence type="ECO:0000256" key="3">
    <source>
        <dbReference type="ARBA" id="ARBA00023015"/>
    </source>
</evidence>